<organism evidence="2 3">
    <name type="scientific">Cudoniella acicularis</name>
    <dbReference type="NCBI Taxonomy" id="354080"/>
    <lineage>
        <taxon>Eukaryota</taxon>
        <taxon>Fungi</taxon>
        <taxon>Dikarya</taxon>
        <taxon>Ascomycota</taxon>
        <taxon>Pezizomycotina</taxon>
        <taxon>Leotiomycetes</taxon>
        <taxon>Helotiales</taxon>
        <taxon>Tricladiaceae</taxon>
        <taxon>Cudoniella</taxon>
    </lineage>
</organism>
<evidence type="ECO:0000256" key="1">
    <source>
        <dbReference type="SAM" id="MobiDB-lite"/>
    </source>
</evidence>
<evidence type="ECO:0000313" key="3">
    <source>
        <dbReference type="Proteomes" id="UP000566819"/>
    </source>
</evidence>
<feature type="region of interest" description="Disordered" evidence="1">
    <location>
        <begin position="190"/>
        <end position="212"/>
    </location>
</feature>
<accession>A0A8H4W5Y6</accession>
<dbReference type="AlphaFoldDB" id="A0A8H4W5Y6"/>
<protein>
    <submittedName>
        <fullName evidence="2">Uncharacterized protein</fullName>
    </submittedName>
</protein>
<dbReference type="EMBL" id="JAAMPI010000117">
    <property type="protein sequence ID" value="KAF4635473.1"/>
    <property type="molecule type" value="Genomic_DNA"/>
</dbReference>
<gene>
    <name evidence="2" type="ORF">G7Y89_g2616</name>
</gene>
<name>A0A8H4W5Y6_9HELO</name>
<reference evidence="2 3" key="1">
    <citation type="submission" date="2020-03" db="EMBL/GenBank/DDBJ databases">
        <title>Draft Genome Sequence of Cudoniella acicularis.</title>
        <authorList>
            <person name="Buettner E."/>
            <person name="Kellner H."/>
        </authorList>
    </citation>
    <scope>NUCLEOTIDE SEQUENCE [LARGE SCALE GENOMIC DNA]</scope>
    <source>
        <strain evidence="2 3">DSM 108380</strain>
    </source>
</reference>
<keyword evidence="3" id="KW-1185">Reference proteome</keyword>
<dbReference type="Proteomes" id="UP000566819">
    <property type="component" value="Unassembled WGS sequence"/>
</dbReference>
<evidence type="ECO:0000313" key="2">
    <source>
        <dbReference type="EMBL" id="KAF4635473.1"/>
    </source>
</evidence>
<comment type="caution">
    <text evidence="2">The sequence shown here is derived from an EMBL/GenBank/DDBJ whole genome shotgun (WGS) entry which is preliminary data.</text>
</comment>
<feature type="compositionally biased region" description="Acidic residues" evidence="1">
    <location>
        <begin position="190"/>
        <end position="206"/>
    </location>
</feature>
<proteinExistence type="predicted"/>
<sequence length="212" mass="24100">MFQSLCEYHPNPAVDAFPIFANTDPLATVFEDLSEYPDVTLKDTLFRQIEVYEKLHSAFILECDPADKSAISDVLANFQLFHNCLERIWESEYAQFEFVDETVGGMGNFREWFSWIEGHGALGDAWEASASEGRMWERRRVWEVVLDSFAASLPDEAESDQRVRFADEGETWIRKARDALVGEVAMVEGEESDDEVTLVGDEESGDEGFTSE</sequence>